<feature type="domain" description="Cysteine-rich" evidence="7">
    <location>
        <begin position="14"/>
        <end position="96"/>
    </location>
</feature>
<evidence type="ECO:0000313" key="9">
    <source>
        <dbReference type="Proteomes" id="UP000000663"/>
    </source>
</evidence>
<dbReference type="eggNOG" id="arCOG00342">
    <property type="taxonomic scope" value="Archaea"/>
</dbReference>
<sequence length="301" mass="32904">MTRNKRIPQDDLYLFKSCVTGSLYPGIEISIRYVLDRLGITYVDDPRHSSCSGFGYHTGIVPLRTNLALNARNFSLAAESPCNNIVCTCPTSYGNLRECQALIEHDGALKEQTDAVLASTGRKYVPPVSISHISEIILSRIGEIAAKAILPTAGIRAVTHHGCHYSKIFYEDVSAGDFERPEVLDNIASGLGCEIVEYSERSLCCGMGFHHTVLDREYPRAVLKRKIGSILEASPDVIITQCPGCTFNLDYYQESVAGSRIPVLYFSELIALALGARPADIGLDMHAVPVEPLLAKMGVEP</sequence>
<dbReference type="AlphaFoldDB" id="Q0W898"/>
<comment type="pathway">
    <text evidence="2">Cofactor metabolism; coenzyme M-coenzyme B heterodisulfide reduction; coenzyme B and coenzyme M from coenzyme M-coenzyme B heterodisulfide: step 1/1.</text>
</comment>
<evidence type="ECO:0000313" key="8">
    <source>
        <dbReference type="EMBL" id="CAJ35395.1"/>
    </source>
</evidence>
<keyword evidence="4 8" id="KW-0560">Oxidoreductase</keyword>
<dbReference type="PANTHER" id="PTHR42947">
    <property type="entry name" value="COB--COM HETERODISULFIDE REDUCTASE SUBUNIT B 1"/>
    <property type="match status" value="1"/>
</dbReference>
<evidence type="ECO:0000256" key="4">
    <source>
        <dbReference type="ARBA" id="ARBA00023002"/>
    </source>
</evidence>
<accession>Q0W898</accession>
<dbReference type="InterPro" id="IPR004017">
    <property type="entry name" value="Cys_rich_dom"/>
</dbReference>
<gene>
    <name evidence="8" type="primary">hdrB-1</name>
    <name evidence="8" type="ORF">LRC438</name>
</gene>
<comment type="cofactor">
    <cofactor evidence="1">
        <name>[4Fe-4S] cluster</name>
        <dbReference type="ChEBI" id="CHEBI:49883"/>
    </cofactor>
</comment>
<name>Q0W898_METAR</name>
<dbReference type="RefSeq" id="WP_012037097.1">
    <property type="nucleotide sequence ID" value="NC_009464.1"/>
</dbReference>
<evidence type="ECO:0000256" key="6">
    <source>
        <dbReference type="ARBA" id="ARBA00023014"/>
    </source>
</evidence>
<feature type="domain" description="Cysteine-rich" evidence="7">
    <location>
        <begin position="159"/>
        <end position="250"/>
    </location>
</feature>
<dbReference type="PANTHER" id="PTHR42947:SF1">
    <property type="entry name" value="COB--COM HETERODISULFIDE REDUCTASE SUBUNIT B 1"/>
    <property type="match status" value="1"/>
</dbReference>
<dbReference type="GO" id="GO:0051912">
    <property type="term" value="F:CoB--CoM heterodisulfide reductase activity"/>
    <property type="evidence" value="ECO:0007669"/>
    <property type="project" value="UniProtKB-EC"/>
</dbReference>
<dbReference type="GO" id="GO:0051539">
    <property type="term" value="F:4 iron, 4 sulfur cluster binding"/>
    <property type="evidence" value="ECO:0007669"/>
    <property type="project" value="UniProtKB-KW"/>
</dbReference>
<keyword evidence="6" id="KW-0411">Iron-sulfur</keyword>
<dbReference type="EMBL" id="AM114193">
    <property type="protein sequence ID" value="CAJ35395.1"/>
    <property type="molecule type" value="Genomic_DNA"/>
</dbReference>
<dbReference type="Gene3D" id="1.20.1050.140">
    <property type="match status" value="1"/>
</dbReference>
<dbReference type="Proteomes" id="UP000000663">
    <property type="component" value="Chromosome"/>
</dbReference>
<protein>
    <submittedName>
        <fullName evidence="8">Heterodisulfide reductase, subunit B</fullName>
        <ecNumber evidence="8">1.8.98.1</ecNumber>
    </submittedName>
</protein>
<evidence type="ECO:0000256" key="2">
    <source>
        <dbReference type="ARBA" id="ARBA00004808"/>
    </source>
</evidence>
<dbReference type="GeneID" id="5143191"/>
<evidence type="ECO:0000259" key="7">
    <source>
        <dbReference type="Pfam" id="PF02754"/>
    </source>
</evidence>
<dbReference type="Pfam" id="PF02754">
    <property type="entry name" value="CCG"/>
    <property type="match status" value="2"/>
</dbReference>
<dbReference type="STRING" id="351160.LRC438"/>
<dbReference type="InterPro" id="IPR051278">
    <property type="entry name" value="HdrB/HdrD_reductase"/>
</dbReference>
<evidence type="ECO:0000256" key="5">
    <source>
        <dbReference type="ARBA" id="ARBA00023004"/>
    </source>
</evidence>
<reference evidence="8 9" key="1">
    <citation type="journal article" date="2006" name="Science">
        <title>Genome of rice cluster I archaea -- the key methane producers in the rice rhizosphere.</title>
        <authorList>
            <person name="Erkel C."/>
            <person name="Kube M."/>
            <person name="Reinhardt R."/>
            <person name="Liesack W."/>
        </authorList>
    </citation>
    <scope>NUCLEOTIDE SEQUENCE [LARGE SCALE GENOMIC DNA]</scope>
    <source>
        <strain evidence="9">DSM 22066 / NBRC 105507 / MRE50</strain>
    </source>
</reference>
<keyword evidence="5" id="KW-0408">Iron</keyword>
<keyword evidence="9" id="KW-1185">Reference proteome</keyword>
<dbReference type="KEGG" id="rci:LRC438"/>
<dbReference type="EC" id="1.8.98.1" evidence="8"/>
<evidence type="ECO:0000256" key="3">
    <source>
        <dbReference type="ARBA" id="ARBA00022485"/>
    </source>
</evidence>
<proteinExistence type="predicted"/>
<keyword evidence="3" id="KW-0479">Metal-binding</keyword>
<keyword evidence="3" id="KW-0004">4Fe-4S</keyword>
<evidence type="ECO:0000256" key="1">
    <source>
        <dbReference type="ARBA" id="ARBA00001966"/>
    </source>
</evidence>
<dbReference type="OrthoDB" id="37916at2157"/>
<organism evidence="8 9">
    <name type="scientific">Methanocella arvoryzae (strain DSM 22066 / NBRC 105507 / MRE50)</name>
    <dbReference type="NCBI Taxonomy" id="351160"/>
    <lineage>
        <taxon>Archaea</taxon>
        <taxon>Methanobacteriati</taxon>
        <taxon>Methanobacteriota</taxon>
        <taxon>Stenosarchaea group</taxon>
        <taxon>Methanomicrobia</taxon>
        <taxon>Methanocellales</taxon>
        <taxon>Methanocellaceae</taxon>
        <taxon>Methanocella</taxon>
    </lineage>
</organism>